<feature type="non-terminal residue" evidence="4">
    <location>
        <position position="1"/>
    </location>
</feature>
<dbReference type="PANTHER" id="PTHR32166:SF74">
    <property type="entry name" value="OS05G0256350 PROTEIN"/>
    <property type="match status" value="1"/>
</dbReference>
<evidence type="ECO:0000313" key="4">
    <source>
        <dbReference type="EMBL" id="RDX65806.1"/>
    </source>
</evidence>
<evidence type="ECO:0000259" key="2">
    <source>
        <dbReference type="Pfam" id="PF04937"/>
    </source>
</evidence>
<dbReference type="InterPro" id="IPR007021">
    <property type="entry name" value="DUF659"/>
</dbReference>
<dbReference type="STRING" id="157652.A0A371EIH3"/>
<evidence type="ECO:0008006" key="6">
    <source>
        <dbReference type="Google" id="ProtNLM"/>
    </source>
</evidence>
<dbReference type="Pfam" id="PF04937">
    <property type="entry name" value="DUF659"/>
    <property type="match status" value="1"/>
</dbReference>
<keyword evidence="5" id="KW-1185">Reference proteome</keyword>
<dbReference type="SUPFAM" id="SSF53098">
    <property type="entry name" value="Ribonuclease H-like"/>
    <property type="match status" value="1"/>
</dbReference>
<dbReference type="GO" id="GO:0046983">
    <property type="term" value="F:protein dimerization activity"/>
    <property type="evidence" value="ECO:0007669"/>
    <property type="project" value="InterPro"/>
</dbReference>
<dbReference type="AlphaFoldDB" id="A0A371EIH3"/>
<evidence type="ECO:0000256" key="1">
    <source>
        <dbReference type="SAM" id="MobiDB-lite"/>
    </source>
</evidence>
<name>A0A371EIH3_MUCPR</name>
<dbReference type="Pfam" id="PF05699">
    <property type="entry name" value="Dimer_Tnp_hAT"/>
    <property type="match status" value="1"/>
</dbReference>
<dbReference type="PANTHER" id="PTHR32166">
    <property type="entry name" value="OSJNBA0013A04.12 PROTEIN"/>
    <property type="match status" value="1"/>
</dbReference>
<dbReference type="OrthoDB" id="2013475at2759"/>
<feature type="region of interest" description="Disordered" evidence="1">
    <location>
        <begin position="337"/>
        <end position="385"/>
    </location>
</feature>
<feature type="domain" description="HAT C-terminal dimerisation" evidence="3">
    <location>
        <begin position="292"/>
        <end position="341"/>
    </location>
</feature>
<feature type="compositionally biased region" description="Acidic residues" evidence="1">
    <location>
        <begin position="346"/>
        <end position="362"/>
    </location>
</feature>
<proteinExistence type="predicted"/>
<sequence length="385" mass="44994">MQGVQEDEDEEDKVQEIVRLKSGKKPTSSSTEVSSAASKKKNVNVKGSLDLQFFKKEKNLKKLSNWKKNNRQTSINDACQKDGRARTIQYIARFFYRNRDPFNVVRSNSKLLQGRRTKLFWMSCSAHCLDLMLEDIGKIAKVKKVIQRGIMLVGYIYYHPLALNTIRKFTNKSELVRDGVTRFVGTFLMLQRLHKQKDPKGKKAIDIVLMPSFWNDVAYTLKAMGPTVHVLRLVDNEKRPAMGYIYEVMDRVKEAIQKVFNGNEDKYKDIFAIIDRRWDFQLHHPLHVAVRKRTTMAPAEWWKMYRTHTPHLRNLVIKVLSLTCSLSGYESNWSTFEHENGKRVVEEEDEDESSQDEGEEEYNYSSNGSDEDNDMKLQEDEEDYQ</sequence>
<protein>
    <recommendedName>
        <fullName evidence="6">DUF659 domain-containing protein</fullName>
    </recommendedName>
</protein>
<feature type="region of interest" description="Disordered" evidence="1">
    <location>
        <begin position="1"/>
        <end position="41"/>
    </location>
</feature>
<reference evidence="4" key="1">
    <citation type="submission" date="2018-05" db="EMBL/GenBank/DDBJ databases">
        <title>Draft genome of Mucuna pruriens seed.</title>
        <authorList>
            <person name="Nnadi N.E."/>
            <person name="Vos R."/>
            <person name="Hasami M.H."/>
            <person name="Devisetty U.K."/>
            <person name="Aguiy J.C."/>
        </authorList>
    </citation>
    <scope>NUCLEOTIDE SEQUENCE [LARGE SCALE GENOMIC DNA]</scope>
    <source>
        <strain evidence="4">JCA_2017</strain>
    </source>
</reference>
<accession>A0A371EIH3</accession>
<feature type="compositionally biased region" description="Low complexity" evidence="1">
    <location>
        <begin position="25"/>
        <end position="37"/>
    </location>
</feature>
<comment type="caution">
    <text evidence="4">The sequence shown here is derived from an EMBL/GenBank/DDBJ whole genome shotgun (WGS) entry which is preliminary data.</text>
</comment>
<feature type="compositionally biased region" description="Acidic residues" evidence="1">
    <location>
        <begin position="369"/>
        <end position="385"/>
    </location>
</feature>
<dbReference type="EMBL" id="QJKJ01013728">
    <property type="protein sequence ID" value="RDX65806.1"/>
    <property type="molecule type" value="Genomic_DNA"/>
</dbReference>
<organism evidence="4 5">
    <name type="scientific">Mucuna pruriens</name>
    <name type="common">Velvet bean</name>
    <name type="synonym">Dolichos pruriens</name>
    <dbReference type="NCBI Taxonomy" id="157652"/>
    <lineage>
        <taxon>Eukaryota</taxon>
        <taxon>Viridiplantae</taxon>
        <taxon>Streptophyta</taxon>
        <taxon>Embryophyta</taxon>
        <taxon>Tracheophyta</taxon>
        <taxon>Spermatophyta</taxon>
        <taxon>Magnoliopsida</taxon>
        <taxon>eudicotyledons</taxon>
        <taxon>Gunneridae</taxon>
        <taxon>Pentapetalae</taxon>
        <taxon>rosids</taxon>
        <taxon>fabids</taxon>
        <taxon>Fabales</taxon>
        <taxon>Fabaceae</taxon>
        <taxon>Papilionoideae</taxon>
        <taxon>50 kb inversion clade</taxon>
        <taxon>NPAAA clade</taxon>
        <taxon>indigoferoid/millettioid clade</taxon>
        <taxon>Phaseoleae</taxon>
        <taxon>Mucuna</taxon>
    </lineage>
</organism>
<dbReference type="Proteomes" id="UP000257109">
    <property type="component" value="Unassembled WGS sequence"/>
</dbReference>
<feature type="domain" description="DUF659" evidence="2">
    <location>
        <begin position="107"/>
        <end position="148"/>
    </location>
</feature>
<gene>
    <name evidence="4" type="ORF">CR513_55501</name>
</gene>
<dbReference type="InterPro" id="IPR008906">
    <property type="entry name" value="HATC_C_dom"/>
</dbReference>
<dbReference type="InterPro" id="IPR012337">
    <property type="entry name" value="RNaseH-like_sf"/>
</dbReference>
<evidence type="ECO:0000259" key="3">
    <source>
        <dbReference type="Pfam" id="PF05699"/>
    </source>
</evidence>
<evidence type="ECO:0000313" key="5">
    <source>
        <dbReference type="Proteomes" id="UP000257109"/>
    </source>
</evidence>
<feature type="compositionally biased region" description="Acidic residues" evidence="1">
    <location>
        <begin position="1"/>
        <end position="13"/>
    </location>
</feature>